<dbReference type="EMBL" id="KB932202">
    <property type="protein sequence ID" value="KCV71801.1"/>
    <property type="molecule type" value="Genomic_DNA"/>
</dbReference>
<evidence type="ECO:0000256" key="1">
    <source>
        <dbReference type="SAM" id="MobiDB-lite"/>
    </source>
</evidence>
<protein>
    <submittedName>
        <fullName evidence="2">Uncharacterized protein</fullName>
    </submittedName>
</protein>
<dbReference type="RefSeq" id="XP_009493379.1">
    <property type="nucleotide sequence ID" value="XM_009495104.1"/>
</dbReference>
<feature type="region of interest" description="Disordered" evidence="1">
    <location>
        <begin position="262"/>
        <end position="283"/>
    </location>
</feature>
<evidence type="ECO:0000313" key="2">
    <source>
        <dbReference type="EMBL" id="KCV71801.1"/>
    </source>
</evidence>
<dbReference type="AlphaFoldDB" id="A0A058ZCY6"/>
<organism evidence="2">
    <name type="scientific">Fonticula alba</name>
    <name type="common">Slime mold</name>
    <dbReference type="NCBI Taxonomy" id="691883"/>
    <lineage>
        <taxon>Eukaryota</taxon>
        <taxon>Rotosphaerida</taxon>
        <taxon>Fonticulaceae</taxon>
        <taxon>Fonticula</taxon>
    </lineage>
</organism>
<sequence length="642" mass="67490">MPLTGAPASSAPQWPVESCYYTTDLLLVLTKNSLSHFAELFAEESLESPAPGRPILPSHSDFRERLAGALSGHQSPPVICGSVAARPGPGVSPSAASTTAATRAAAPGDTIHAVAILLINPDLDHLDASQRADMAFVRGYANQVIARARHEGQIYFKWSSHNMDSMRPLSALTSNAPSTGGFLGPQLGLGIAGVESLTAEVPLLLERSTRLSQRPVDTFCPDFPASDRAPGSPSPVDGRAGGWFSVPPAVCSPAADTLSPGSGFNGAPRPKEHKHTVSLSQARPLGRPDGRWLGVYAVSVPIELDWTDVDTAYPKPLSVLVVSRYDALAAAANGAPDLGGMAPSGGAGAALVDPHRRLLAVDMNQPGRSMAATSSPGGTMGSVSPETALASVLGLDVRQSNLEQSSVPWQVPGAGQASRPGEPADEGSDESVSMNTTSTALVWPLNLAASVDLPSPGPEPLPVAGATGFAVSILLSDNVSPHLAAELRSEQAGWLCTASVRLGDQTLQLVNNQFLMSSHFPEPIHFVPAETSTSLAFRGSVPNAQLRHYGEELASDIRQRPEGLCLRCLFRRRLSREEFAPLTVHLRVRRPPTGWRPGSGPPPVDLFTGTDRPTISMVFRLPAECVHPNTRGGVGPARVTFQ</sequence>
<evidence type="ECO:0000313" key="3">
    <source>
        <dbReference type="Proteomes" id="UP000030693"/>
    </source>
</evidence>
<dbReference type="Proteomes" id="UP000030693">
    <property type="component" value="Unassembled WGS sequence"/>
</dbReference>
<name>A0A058ZCY6_FONAL</name>
<proteinExistence type="predicted"/>
<keyword evidence="3" id="KW-1185">Reference proteome</keyword>
<reference evidence="2" key="1">
    <citation type="submission" date="2013-04" db="EMBL/GenBank/DDBJ databases">
        <title>The Genome Sequence of Fonticula alba ATCC 38817.</title>
        <authorList>
            <consortium name="The Broad Institute Genomics Platform"/>
            <person name="Russ C."/>
            <person name="Cuomo C."/>
            <person name="Burger G."/>
            <person name="Gray M.W."/>
            <person name="Holland P.W.H."/>
            <person name="King N."/>
            <person name="Lang F.B.F."/>
            <person name="Roger A.J."/>
            <person name="Ruiz-Trillo I."/>
            <person name="Brown M."/>
            <person name="Walker B."/>
            <person name="Young S."/>
            <person name="Zeng Q."/>
            <person name="Gargeya S."/>
            <person name="Fitzgerald M."/>
            <person name="Haas B."/>
            <person name="Abouelleil A."/>
            <person name="Allen A.W."/>
            <person name="Alvarado L."/>
            <person name="Arachchi H.M."/>
            <person name="Berlin A.M."/>
            <person name="Chapman S.B."/>
            <person name="Gainer-Dewar J."/>
            <person name="Goldberg J."/>
            <person name="Griggs A."/>
            <person name="Gujja S."/>
            <person name="Hansen M."/>
            <person name="Howarth C."/>
            <person name="Imamovic A."/>
            <person name="Ireland A."/>
            <person name="Larimer J."/>
            <person name="McCowan C."/>
            <person name="Murphy C."/>
            <person name="Pearson M."/>
            <person name="Poon T.W."/>
            <person name="Priest M."/>
            <person name="Roberts A."/>
            <person name="Saif S."/>
            <person name="Shea T."/>
            <person name="Sisk P."/>
            <person name="Sykes S."/>
            <person name="Wortman J."/>
            <person name="Nusbaum C."/>
            <person name="Birren B."/>
        </authorList>
    </citation>
    <scope>NUCLEOTIDE SEQUENCE [LARGE SCALE GENOMIC DNA]</scope>
    <source>
        <strain evidence="2">ATCC 38817</strain>
    </source>
</reference>
<accession>A0A058ZCY6</accession>
<gene>
    <name evidence="2" type="ORF">H696_01219</name>
</gene>
<dbReference type="GeneID" id="20525944"/>
<feature type="region of interest" description="Disordered" evidence="1">
    <location>
        <begin position="404"/>
        <end position="434"/>
    </location>
</feature>